<proteinExistence type="predicted"/>
<keyword evidence="3" id="KW-1185">Reference proteome</keyword>
<reference evidence="2 3" key="1">
    <citation type="submission" date="2012-12" db="EMBL/GenBank/DDBJ databases">
        <title>Genome assembly of Fulvivirga imtechensis AK7.</title>
        <authorList>
            <person name="Nupur N."/>
            <person name="Khatri I."/>
            <person name="Kumar R."/>
            <person name="Subramanian S."/>
            <person name="Pinnaka A."/>
        </authorList>
    </citation>
    <scope>NUCLEOTIDE SEQUENCE [LARGE SCALE GENOMIC DNA]</scope>
    <source>
        <strain evidence="2 3">AK7</strain>
    </source>
</reference>
<dbReference type="AlphaFoldDB" id="L8JJU8"/>
<dbReference type="InterPro" id="IPR045629">
    <property type="entry name" value="DUF6232"/>
</dbReference>
<name>L8JJU8_9BACT</name>
<keyword evidence="1" id="KW-0472">Membrane</keyword>
<dbReference type="RefSeq" id="WP_009582568.1">
    <property type="nucleotide sequence ID" value="NZ_AMZN01000084.1"/>
</dbReference>
<dbReference type="EMBL" id="AMZN01000084">
    <property type="protein sequence ID" value="ELR69085.1"/>
    <property type="molecule type" value="Genomic_DNA"/>
</dbReference>
<comment type="caution">
    <text evidence="2">The sequence shown here is derived from an EMBL/GenBank/DDBJ whole genome shotgun (WGS) entry which is preliminary data.</text>
</comment>
<sequence>MREEVIYTDGHGVKITRDKFYTEKKEYNLDGITHVDLSRVPASKAPGVILFVLGFLAILAGSLEIFDRLTYEAAEAIYVIDTNMVAIGLGVALILGGIIWMIAARDKYAVEIGTAEGEKQPIVSKSREYAALVVASLKKAYYRYTDKGRYSGRERVTSREQVVIS</sequence>
<feature type="transmembrane region" description="Helical" evidence="1">
    <location>
        <begin position="47"/>
        <end position="66"/>
    </location>
</feature>
<dbReference type="Proteomes" id="UP000011135">
    <property type="component" value="Unassembled WGS sequence"/>
</dbReference>
<protein>
    <submittedName>
        <fullName evidence="2">Uncharacterized protein</fullName>
    </submittedName>
</protein>
<keyword evidence="1" id="KW-1133">Transmembrane helix</keyword>
<evidence type="ECO:0000256" key="1">
    <source>
        <dbReference type="SAM" id="Phobius"/>
    </source>
</evidence>
<gene>
    <name evidence="2" type="ORF">C900_05474</name>
</gene>
<accession>L8JJU8</accession>
<dbReference type="OrthoDB" id="980263at2"/>
<feature type="transmembrane region" description="Helical" evidence="1">
    <location>
        <begin position="78"/>
        <end position="103"/>
    </location>
</feature>
<organism evidence="2 3">
    <name type="scientific">Fulvivirga imtechensis AK7</name>
    <dbReference type="NCBI Taxonomy" id="1237149"/>
    <lineage>
        <taxon>Bacteria</taxon>
        <taxon>Pseudomonadati</taxon>
        <taxon>Bacteroidota</taxon>
        <taxon>Cytophagia</taxon>
        <taxon>Cytophagales</taxon>
        <taxon>Fulvivirgaceae</taxon>
        <taxon>Fulvivirga</taxon>
    </lineage>
</organism>
<evidence type="ECO:0000313" key="3">
    <source>
        <dbReference type="Proteomes" id="UP000011135"/>
    </source>
</evidence>
<evidence type="ECO:0000313" key="2">
    <source>
        <dbReference type="EMBL" id="ELR69085.1"/>
    </source>
</evidence>
<keyword evidence="1" id="KW-0812">Transmembrane</keyword>
<dbReference type="Pfam" id="PF19744">
    <property type="entry name" value="DUF6232"/>
    <property type="match status" value="1"/>
</dbReference>